<evidence type="ECO:0000256" key="1">
    <source>
        <dbReference type="ARBA" id="ARBA00022737"/>
    </source>
</evidence>
<evidence type="ECO:0000313" key="7">
    <source>
        <dbReference type="Proteomes" id="UP001295740"/>
    </source>
</evidence>
<dbReference type="InterPro" id="IPR036770">
    <property type="entry name" value="Ankyrin_rpt-contain_sf"/>
</dbReference>
<feature type="repeat" description="ANK" evidence="3">
    <location>
        <begin position="255"/>
        <end position="279"/>
    </location>
</feature>
<accession>A0AAI8VPJ8</accession>
<evidence type="ECO:0000256" key="2">
    <source>
        <dbReference type="ARBA" id="ARBA00023043"/>
    </source>
</evidence>
<dbReference type="PANTHER" id="PTHR24161">
    <property type="entry name" value="ANK_REP_REGION DOMAIN-CONTAINING PROTEIN-RELATED"/>
    <property type="match status" value="1"/>
</dbReference>
<feature type="region of interest" description="Disordered" evidence="4">
    <location>
        <begin position="313"/>
        <end position="338"/>
    </location>
</feature>
<feature type="repeat" description="ANK" evidence="3">
    <location>
        <begin position="289"/>
        <end position="313"/>
    </location>
</feature>
<dbReference type="PROSITE" id="PS50088">
    <property type="entry name" value="ANK_REPEAT"/>
    <property type="match status" value="3"/>
</dbReference>
<evidence type="ECO:0000259" key="5">
    <source>
        <dbReference type="Pfam" id="PF22939"/>
    </source>
</evidence>
<dbReference type="SMART" id="SM00248">
    <property type="entry name" value="ANK"/>
    <property type="match status" value="5"/>
</dbReference>
<organism evidence="6 7">
    <name type="scientific">Anthostomella pinea</name>
    <dbReference type="NCBI Taxonomy" id="933095"/>
    <lineage>
        <taxon>Eukaryota</taxon>
        <taxon>Fungi</taxon>
        <taxon>Dikarya</taxon>
        <taxon>Ascomycota</taxon>
        <taxon>Pezizomycotina</taxon>
        <taxon>Sordariomycetes</taxon>
        <taxon>Xylariomycetidae</taxon>
        <taxon>Xylariales</taxon>
        <taxon>Xylariaceae</taxon>
        <taxon>Anthostomella</taxon>
    </lineage>
</organism>
<proteinExistence type="predicted"/>
<dbReference type="Gene3D" id="1.25.40.20">
    <property type="entry name" value="Ankyrin repeat-containing domain"/>
    <property type="match status" value="2"/>
</dbReference>
<dbReference type="InterPro" id="IPR054471">
    <property type="entry name" value="GPIID_WHD"/>
</dbReference>
<gene>
    <name evidence="6" type="ORF">KHLLAP_LOCUS9224</name>
</gene>
<dbReference type="EMBL" id="CAUWAG010000012">
    <property type="protein sequence ID" value="CAJ2508756.1"/>
    <property type="molecule type" value="Genomic_DNA"/>
</dbReference>
<sequence length="361" mass="39275">MKRIQGQLQEQAKRAKEVLLWITCAKRPLTKLELQHALAVEIDQPNLDQDNLPQIGDMVSICAGLVTVDEESSIIHLVHYTTQEYFQRTKSDWFPDAQDSITAVCTTYLAFNDFSDGYVATDKKLKERLKLHHFYDYAARNWGYHSHEVSNCPNVLSFLQKPAQVEASSQLLGISDGYEWEGYSQTTPKHMTGLHLAAYFGLKGAVATLAGDFLANVGDSDGRTPLSLAARNGHEAVVQLLLDTGNVNPDSKDRNERTPLSWAAGSGHEAVVQLLLDTGNVNLDSKDSDGGTPLSQAAWHGHEAVVQLLLDTGNVNPDSKDSDGGTPLSQAAEGGHEAVVRLLAKKTNSDSTETTGPAALQ</sequence>
<evidence type="ECO:0000256" key="3">
    <source>
        <dbReference type="PROSITE-ProRule" id="PRU00023"/>
    </source>
</evidence>
<keyword evidence="7" id="KW-1185">Reference proteome</keyword>
<dbReference type="PANTHER" id="PTHR24161:SF121">
    <property type="entry name" value="M-PHASE PHOSPHOPROTEIN 8"/>
    <property type="match status" value="1"/>
</dbReference>
<protein>
    <submittedName>
        <fullName evidence="6">Uu.00g137820.m01.CDS01</fullName>
    </submittedName>
</protein>
<dbReference type="Pfam" id="PF22939">
    <property type="entry name" value="WHD_GPIID"/>
    <property type="match status" value="1"/>
</dbReference>
<dbReference type="PROSITE" id="PS50297">
    <property type="entry name" value="ANK_REP_REGION"/>
    <property type="match status" value="3"/>
</dbReference>
<dbReference type="SUPFAM" id="SSF48403">
    <property type="entry name" value="Ankyrin repeat"/>
    <property type="match status" value="1"/>
</dbReference>
<dbReference type="AlphaFoldDB" id="A0AAI8VPJ8"/>
<reference evidence="6" key="1">
    <citation type="submission" date="2023-10" db="EMBL/GenBank/DDBJ databases">
        <authorList>
            <person name="Hackl T."/>
        </authorList>
    </citation>
    <scope>NUCLEOTIDE SEQUENCE</scope>
</reference>
<keyword evidence="2 3" id="KW-0040">ANK repeat</keyword>
<dbReference type="Proteomes" id="UP001295740">
    <property type="component" value="Unassembled WGS sequence"/>
</dbReference>
<dbReference type="InterPro" id="IPR002110">
    <property type="entry name" value="Ankyrin_rpt"/>
</dbReference>
<feature type="repeat" description="ANK" evidence="3">
    <location>
        <begin position="221"/>
        <end position="245"/>
    </location>
</feature>
<evidence type="ECO:0000256" key="4">
    <source>
        <dbReference type="SAM" id="MobiDB-lite"/>
    </source>
</evidence>
<evidence type="ECO:0000313" key="6">
    <source>
        <dbReference type="EMBL" id="CAJ2508756.1"/>
    </source>
</evidence>
<name>A0AAI8VPJ8_9PEZI</name>
<dbReference type="Pfam" id="PF12796">
    <property type="entry name" value="Ank_2"/>
    <property type="match status" value="1"/>
</dbReference>
<keyword evidence="1" id="KW-0677">Repeat</keyword>
<comment type="caution">
    <text evidence="6">The sequence shown here is derived from an EMBL/GenBank/DDBJ whole genome shotgun (WGS) entry which is preliminary data.</text>
</comment>
<feature type="domain" description="GPI inositol-deacylase winged helix" evidence="5">
    <location>
        <begin position="11"/>
        <end position="87"/>
    </location>
</feature>